<dbReference type="CDD" id="cd01650">
    <property type="entry name" value="RT_nLTR_like"/>
    <property type="match status" value="1"/>
</dbReference>
<proteinExistence type="predicted"/>
<dbReference type="PANTHER" id="PTHR19446">
    <property type="entry name" value="REVERSE TRANSCRIPTASES"/>
    <property type="match status" value="1"/>
</dbReference>
<protein>
    <recommendedName>
        <fullName evidence="1">Reverse transcriptase domain-containing protein</fullName>
    </recommendedName>
</protein>
<dbReference type="Pfam" id="PF00078">
    <property type="entry name" value="RVT_1"/>
    <property type="match status" value="1"/>
</dbReference>
<sequence>MPCVRPEKRGGAEGERARLRAAQAAYSGAVHAARRADWRKFLTEKGIGEPFGQPYRVAVGRRTTFQLATLRDSQAKSWDGAAEESLAALFPGDSLQGETPEQVELCQAMGRANTEVAVVPHPEDSALECIVRTFRPGKAPGPDRIEVRMLQKACPLVSSWYGVIIRKVLELGYFPKEWKKGRVFVLRKPGNIDPADPKAYRPLCLLGYPSKLLERVMVAELESQLRMGVNAQHSFRKGRSTTSAILELQWAVQEAPDKYVLGIFVDIRGAFDNVWWPAVMGDLGMRGCNPFVHNLLLSYFEDREVIYEEGNRKAKRLITKGCPQGSVLEPQLWNVLSDTVITALEAWDVEMVAYADDLVIIVKGASRLIIERKAIEVVAELVDRCSGLKMEIALNKTVMMLLKGRLIGGTLSSGSKEKDWLMLRASSIWV</sequence>
<organism evidence="2">
    <name type="scientific">Lygus hesperus</name>
    <name type="common">Western plant bug</name>
    <dbReference type="NCBI Taxonomy" id="30085"/>
    <lineage>
        <taxon>Eukaryota</taxon>
        <taxon>Metazoa</taxon>
        <taxon>Ecdysozoa</taxon>
        <taxon>Arthropoda</taxon>
        <taxon>Hexapoda</taxon>
        <taxon>Insecta</taxon>
        <taxon>Pterygota</taxon>
        <taxon>Neoptera</taxon>
        <taxon>Paraneoptera</taxon>
        <taxon>Hemiptera</taxon>
        <taxon>Heteroptera</taxon>
        <taxon>Panheteroptera</taxon>
        <taxon>Cimicomorpha</taxon>
        <taxon>Miridae</taxon>
        <taxon>Mirini</taxon>
        <taxon>Lygus</taxon>
    </lineage>
</organism>
<evidence type="ECO:0000259" key="1">
    <source>
        <dbReference type="PROSITE" id="PS50878"/>
    </source>
</evidence>
<dbReference type="InterPro" id="IPR000477">
    <property type="entry name" value="RT_dom"/>
</dbReference>
<name>A0A146KP46_LYGHE</name>
<dbReference type="SUPFAM" id="SSF56672">
    <property type="entry name" value="DNA/RNA polymerases"/>
    <property type="match status" value="1"/>
</dbReference>
<reference evidence="2" key="1">
    <citation type="journal article" date="2016" name="Gigascience">
        <title>De novo construction of an expanded transcriptome assembly for the western tarnished plant bug, Lygus hesperus.</title>
        <authorList>
            <person name="Tassone E.E."/>
            <person name="Geib S.M."/>
            <person name="Hall B."/>
            <person name="Fabrick J.A."/>
            <person name="Brent C.S."/>
            <person name="Hull J.J."/>
        </authorList>
    </citation>
    <scope>NUCLEOTIDE SEQUENCE</scope>
</reference>
<gene>
    <name evidence="2" type="primary">Y2R2_19</name>
    <name evidence="2" type="ORF">g.62975</name>
</gene>
<evidence type="ECO:0000313" key="2">
    <source>
        <dbReference type="EMBL" id="JAP98282.1"/>
    </source>
</evidence>
<dbReference type="GO" id="GO:0071897">
    <property type="term" value="P:DNA biosynthetic process"/>
    <property type="evidence" value="ECO:0007669"/>
    <property type="project" value="UniProtKB-ARBA"/>
</dbReference>
<accession>A0A146KP46</accession>
<feature type="domain" description="Reverse transcriptase" evidence="1">
    <location>
        <begin position="167"/>
        <end position="425"/>
    </location>
</feature>
<dbReference type="EMBL" id="GDHC01020346">
    <property type="protein sequence ID" value="JAP98282.1"/>
    <property type="molecule type" value="Transcribed_RNA"/>
</dbReference>
<dbReference type="PROSITE" id="PS50878">
    <property type="entry name" value="RT_POL"/>
    <property type="match status" value="1"/>
</dbReference>
<dbReference type="InterPro" id="IPR043502">
    <property type="entry name" value="DNA/RNA_pol_sf"/>
</dbReference>
<dbReference type="AlphaFoldDB" id="A0A146KP46"/>